<reference evidence="4" key="2">
    <citation type="journal article" date="1999" name="Arch. Microbiol.">
        <title>Identification of three genes expressed primarily during development in Physarum polycephalum.</title>
        <authorList>
            <person name="Bailey J."/>
            <person name="Cook L.J."/>
            <person name="Kilmer-Barber R."/>
            <person name="Swanston E."/>
            <person name="Solnica-Krezel L."/>
            <person name="Lohman K."/>
            <person name="Dove W.F."/>
            <person name="Dee J."/>
            <person name="Anderson R.W."/>
        </authorList>
    </citation>
    <scope>NUCLEOTIDE SEQUENCE</scope>
    <source>
        <strain evidence="4">CL</strain>
    </source>
</reference>
<dbReference type="InterPro" id="IPR002048">
    <property type="entry name" value="EF_hand_dom"/>
</dbReference>
<reference evidence="4" key="1">
    <citation type="submission" date="1998-09" db="EMBL/GenBank/DDBJ databases">
        <authorList>
            <person name="Bailey J.A."/>
        </authorList>
    </citation>
    <scope>NUCLEOTIDE SEQUENCE</scope>
    <source>
        <strain evidence="4">CL</strain>
    </source>
</reference>
<protein>
    <submittedName>
        <fullName evidence="4">RedB protein</fullName>
    </submittedName>
</protein>
<dbReference type="EMBL" id="Y18124">
    <property type="protein sequence ID" value="CAA77043.1"/>
    <property type="molecule type" value="mRNA"/>
</dbReference>
<dbReference type="InterPro" id="IPR011992">
    <property type="entry name" value="EF-hand-dom_pair"/>
</dbReference>
<dbReference type="AlphaFoldDB" id="O77401"/>
<dbReference type="InterPro" id="IPR018247">
    <property type="entry name" value="EF_Hand_1_Ca_BS"/>
</dbReference>
<sequence length="187" mass="21143">KRETWQTSEHAGRDTSRHSMATRMASSSLRTALICAENLAKGLKFTAAGAEALKQAQIRTYSEWVKAADKNKDGKVSLPEFLEYAEKHFAGKKYEEIPSFFRDDLEGQAQHFDANGDGIITLDEWKAMNSSYPNHAPEAEFVAAFHRFAGGDKLDLAKLKHGIYEWTSTKGPVPDLEILFPFFKRQW</sequence>
<organism evidence="4">
    <name type="scientific">Physarum polycephalum</name>
    <name type="common">Many-headed slime mold</name>
    <name type="synonym">Badhamia polycephala</name>
    <dbReference type="NCBI Taxonomy" id="5791"/>
    <lineage>
        <taxon>Eukaryota</taxon>
        <taxon>Amoebozoa</taxon>
        <taxon>Evosea</taxon>
        <taxon>Eumycetozoa</taxon>
        <taxon>Myxogastria</taxon>
        <taxon>Myxogastromycetidae</taxon>
        <taxon>Physariida</taxon>
        <taxon>Physaraceae</taxon>
        <taxon>Physarum</taxon>
    </lineage>
</organism>
<feature type="domain" description="EF-hand" evidence="3">
    <location>
        <begin position="56"/>
        <end position="91"/>
    </location>
</feature>
<evidence type="ECO:0000256" key="2">
    <source>
        <dbReference type="SAM" id="MobiDB-lite"/>
    </source>
</evidence>
<keyword evidence="1" id="KW-0106">Calcium</keyword>
<dbReference type="Gene3D" id="1.10.238.10">
    <property type="entry name" value="EF-hand"/>
    <property type="match status" value="1"/>
</dbReference>
<feature type="region of interest" description="Disordered" evidence="2">
    <location>
        <begin position="1"/>
        <end position="22"/>
    </location>
</feature>
<feature type="compositionally biased region" description="Basic and acidic residues" evidence="2">
    <location>
        <begin position="1"/>
        <end position="17"/>
    </location>
</feature>
<evidence type="ECO:0000256" key="1">
    <source>
        <dbReference type="ARBA" id="ARBA00022837"/>
    </source>
</evidence>
<evidence type="ECO:0000313" key="4">
    <source>
        <dbReference type="EMBL" id="CAA77043.1"/>
    </source>
</evidence>
<feature type="non-terminal residue" evidence="4">
    <location>
        <position position="1"/>
    </location>
</feature>
<evidence type="ECO:0000259" key="3">
    <source>
        <dbReference type="PROSITE" id="PS50222"/>
    </source>
</evidence>
<proteinExistence type="evidence at transcript level"/>
<dbReference type="PROSITE" id="PS50222">
    <property type="entry name" value="EF_HAND_2"/>
    <property type="match status" value="2"/>
</dbReference>
<dbReference type="SMART" id="SM00054">
    <property type="entry name" value="EFh"/>
    <property type="match status" value="2"/>
</dbReference>
<dbReference type="PROSITE" id="PS00018">
    <property type="entry name" value="EF_HAND_1"/>
    <property type="match status" value="2"/>
</dbReference>
<dbReference type="Pfam" id="PF13202">
    <property type="entry name" value="EF-hand_5"/>
    <property type="match status" value="2"/>
</dbReference>
<gene>
    <name evidence="4" type="primary">redB</name>
</gene>
<name>O77401_PHYPO</name>
<dbReference type="GO" id="GO:0005509">
    <property type="term" value="F:calcium ion binding"/>
    <property type="evidence" value="ECO:0007669"/>
    <property type="project" value="InterPro"/>
</dbReference>
<dbReference type="CDD" id="cd00051">
    <property type="entry name" value="EFh"/>
    <property type="match status" value="1"/>
</dbReference>
<dbReference type="SUPFAM" id="SSF47473">
    <property type="entry name" value="EF-hand"/>
    <property type="match status" value="1"/>
</dbReference>
<feature type="domain" description="EF-hand" evidence="3">
    <location>
        <begin position="100"/>
        <end position="135"/>
    </location>
</feature>
<accession>O77401</accession>